<sequence>MSKLVIGCGYLGLRVALRWLKEGEDVFALTRSKQNALRFKELGIQPVLGDVTIAKSLQQLPQVSTILHAVGYDRKSDHSQRTVYVDGLRNLLAAVESKYQRIIFISSTSVYGQNCGEWVDENSPRNPVHKNGIVCRDAEDLFWKMITQQNIPQGMILRCAGLYGPGRLLRRIETLKSGVPISGRPDAWLNIIHIEDVVQTVLVADSKPVSPASHITWNLSDDQPVTRKDYYNCLASSLQLPSPHFEESPQPNVPEGTNKRCCNKLLKAALNQDLLFPTIHTGLTSD</sequence>
<evidence type="ECO:0000313" key="2">
    <source>
        <dbReference type="EMBL" id="VAX40692.1"/>
    </source>
</evidence>
<name>A0A3B1DJ24_9ZZZZ</name>
<dbReference type="InterPro" id="IPR036291">
    <property type="entry name" value="NAD(P)-bd_dom_sf"/>
</dbReference>
<gene>
    <name evidence="2" type="ORF">MNBD_PLANCTO02-2476</name>
</gene>
<dbReference type="SUPFAM" id="SSF51735">
    <property type="entry name" value="NAD(P)-binding Rossmann-fold domains"/>
    <property type="match status" value="1"/>
</dbReference>
<proteinExistence type="predicted"/>
<dbReference type="Pfam" id="PF01370">
    <property type="entry name" value="Epimerase"/>
    <property type="match status" value="1"/>
</dbReference>
<reference evidence="2" key="1">
    <citation type="submission" date="2018-06" db="EMBL/GenBank/DDBJ databases">
        <authorList>
            <person name="Zhirakovskaya E."/>
        </authorList>
    </citation>
    <scope>NUCLEOTIDE SEQUENCE</scope>
</reference>
<dbReference type="InterPro" id="IPR051783">
    <property type="entry name" value="NAD(P)-dependent_oxidoreduct"/>
</dbReference>
<protein>
    <submittedName>
        <fullName evidence="2">Nucleoside-diphosphate-sugar epimerases</fullName>
    </submittedName>
</protein>
<dbReference type="PANTHER" id="PTHR48079:SF6">
    <property type="entry name" value="NAD(P)-BINDING DOMAIN-CONTAINING PROTEIN-RELATED"/>
    <property type="match status" value="1"/>
</dbReference>
<dbReference type="GO" id="GO:0004029">
    <property type="term" value="F:aldehyde dehydrogenase (NAD+) activity"/>
    <property type="evidence" value="ECO:0007669"/>
    <property type="project" value="TreeGrafter"/>
</dbReference>
<evidence type="ECO:0000259" key="1">
    <source>
        <dbReference type="Pfam" id="PF01370"/>
    </source>
</evidence>
<organism evidence="2">
    <name type="scientific">hydrothermal vent metagenome</name>
    <dbReference type="NCBI Taxonomy" id="652676"/>
    <lineage>
        <taxon>unclassified sequences</taxon>
        <taxon>metagenomes</taxon>
        <taxon>ecological metagenomes</taxon>
    </lineage>
</organism>
<dbReference type="InterPro" id="IPR001509">
    <property type="entry name" value="Epimerase_deHydtase"/>
</dbReference>
<dbReference type="PANTHER" id="PTHR48079">
    <property type="entry name" value="PROTEIN YEEZ"/>
    <property type="match status" value="1"/>
</dbReference>
<dbReference type="GO" id="GO:0005737">
    <property type="term" value="C:cytoplasm"/>
    <property type="evidence" value="ECO:0007669"/>
    <property type="project" value="TreeGrafter"/>
</dbReference>
<feature type="domain" description="NAD-dependent epimerase/dehydratase" evidence="1">
    <location>
        <begin position="4"/>
        <end position="218"/>
    </location>
</feature>
<accession>A0A3B1DJ24</accession>
<dbReference type="EMBL" id="UOGL01000473">
    <property type="protein sequence ID" value="VAX40692.1"/>
    <property type="molecule type" value="Genomic_DNA"/>
</dbReference>
<dbReference type="AlphaFoldDB" id="A0A3B1DJ24"/>
<dbReference type="CDD" id="cd05266">
    <property type="entry name" value="SDR_a4"/>
    <property type="match status" value="1"/>
</dbReference>
<dbReference type="Gene3D" id="3.40.50.720">
    <property type="entry name" value="NAD(P)-binding Rossmann-like Domain"/>
    <property type="match status" value="1"/>
</dbReference>